<dbReference type="SUPFAM" id="SSF53335">
    <property type="entry name" value="S-adenosyl-L-methionine-dependent methyltransferases"/>
    <property type="match status" value="1"/>
</dbReference>
<evidence type="ECO:0000256" key="3">
    <source>
        <dbReference type="ARBA" id="ARBA00022679"/>
    </source>
</evidence>
<reference evidence="5" key="1">
    <citation type="submission" date="2016-11" db="UniProtKB">
        <authorList>
            <consortium name="WormBaseParasite"/>
        </authorList>
    </citation>
    <scope>IDENTIFICATION</scope>
    <source>
        <strain evidence="5">pt0022</strain>
    </source>
</reference>
<dbReference type="Gene3D" id="3.40.50.150">
    <property type="entry name" value="Vaccinia Virus protein VP39"/>
    <property type="match status" value="1"/>
</dbReference>
<dbReference type="InterPro" id="IPR000940">
    <property type="entry name" value="NNMT_TEMT_trans"/>
</dbReference>
<dbReference type="PROSITE" id="PS51681">
    <property type="entry name" value="SAM_MT_NNMT_PNMT_TEMT"/>
    <property type="match status" value="1"/>
</dbReference>
<dbReference type="PANTHER" id="PTHR10867:SF39">
    <property type="entry name" value="NICOTINAMIDE N-METHYLTRANSFERASE-LIKE"/>
    <property type="match status" value="1"/>
</dbReference>
<comment type="similarity">
    <text evidence="1">Belongs to the class I-like SAM-binding methyltransferase superfamily. NNMT/PNMT/TEMT family.</text>
</comment>
<dbReference type="Pfam" id="PF01234">
    <property type="entry name" value="NNMT_PNMT_TEMT"/>
    <property type="match status" value="1"/>
</dbReference>
<keyword evidence="2" id="KW-0489">Methyltransferase</keyword>
<keyword evidence="4" id="KW-0949">S-adenosyl-L-methionine</keyword>
<dbReference type="PANTHER" id="PTHR10867">
    <property type="entry name" value="NNMT/PNMT/TEMT FAMILY MEMBER"/>
    <property type="match status" value="1"/>
</dbReference>
<evidence type="ECO:0000313" key="5">
    <source>
        <dbReference type="WBParaSite" id="maker-PairedContig_5697-snap-gene-0.4-mRNA-1"/>
    </source>
</evidence>
<evidence type="ECO:0000256" key="4">
    <source>
        <dbReference type="ARBA" id="ARBA00022691"/>
    </source>
</evidence>
<dbReference type="AlphaFoldDB" id="A0A1I8EVS5"/>
<keyword evidence="3" id="KW-0808">Transferase</keyword>
<dbReference type="GO" id="GO:0008170">
    <property type="term" value="F:N-methyltransferase activity"/>
    <property type="evidence" value="ECO:0007669"/>
    <property type="project" value="TreeGrafter"/>
</dbReference>
<evidence type="ECO:0000256" key="2">
    <source>
        <dbReference type="ARBA" id="ARBA00022603"/>
    </source>
</evidence>
<dbReference type="GO" id="GO:0032259">
    <property type="term" value="P:methylation"/>
    <property type="evidence" value="ECO:0007669"/>
    <property type="project" value="UniProtKB-KW"/>
</dbReference>
<dbReference type="InterPro" id="IPR029063">
    <property type="entry name" value="SAM-dependent_MTases_sf"/>
</dbReference>
<accession>A0A1I8EVS5</accession>
<dbReference type="WBParaSite" id="maker-PairedContig_5697-snap-gene-0.4-mRNA-1">
    <property type="protein sequence ID" value="maker-PairedContig_5697-snap-gene-0.4-mRNA-1"/>
    <property type="gene ID" value="maker-PairedContig_5697-snap-gene-0.4"/>
</dbReference>
<name>A0A1I8EVS5_WUCBA</name>
<evidence type="ECO:0000256" key="1">
    <source>
        <dbReference type="ARBA" id="ARBA00007996"/>
    </source>
</evidence>
<organism evidence="5">
    <name type="scientific">Wuchereria bancrofti</name>
    <dbReference type="NCBI Taxonomy" id="6293"/>
    <lineage>
        <taxon>Eukaryota</taxon>
        <taxon>Metazoa</taxon>
        <taxon>Ecdysozoa</taxon>
        <taxon>Nematoda</taxon>
        <taxon>Chromadorea</taxon>
        <taxon>Rhabditida</taxon>
        <taxon>Spirurina</taxon>
        <taxon>Spiruromorpha</taxon>
        <taxon>Filarioidea</taxon>
        <taxon>Onchocercidae</taxon>
        <taxon>Wuchereria</taxon>
    </lineage>
</organism>
<proteinExistence type="inferred from homology"/>
<protein>
    <submittedName>
        <fullName evidence="5">Uncharacterized protein</fullName>
    </submittedName>
</protein>
<dbReference type="STRING" id="6293.A0A1I8EVS5"/>
<dbReference type="GO" id="GO:0005829">
    <property type="term" value="C:cytosol"/>
    <property type="evidence" value="ECO:0007669"/>
    <property type="project" value="TreeGrafter"/>
</dbReference>
<sequence length="203" mass="22432">MIMIYLADYLPQNRNELSRWADGKSTFNWTPALKMIASVEGSGWLQLEEMEQYTKSKIRSIFHCNCHNKPSINAPKILQNNFDIVATILCLEYCCSSEIEYKEAVQNVVDQVKPGGWFLMGGVLEETWCSFGGLVNLSIFVSVTKSSDNKDTSITCVTAGLTCIEPSSLNSAYKTLSTSSELCCIVVDSKSNVVVAMVVTTIP</sequence>